<dbReference type="GO" id="GO:0003677">
    <property type="term" value="F:DNA binding"/>
    <property type="evidence" value="ECO:0007669"/>
    <property type="project" value="TreeGrafter"/>
</dbReference>
<evidence type="ECO:0000259" key="3">
    <source>
        <dbReference type="Pfam" id="PF00176"/>
    </source>
</evidence>
<reference evidence="4" key="1">
    <citation type="submission" date="2017-05" db="UniProtKB">
        <authorList>
            <consortium name="EnsemblMetazoa"/>
        </authorList>
    </citation>
    <scope>IDENTIFICATION</scope>
</reference>
<dbReference type="InParanoid" id="A0A1X7SUL5"/>
<dbReference type="GO" id="GO:0005524">
    <property type="term" value="F:ATP binding"/>
    <property type="evidence" value="ECO:0007669"/>
    <property type="project" value="InterPro"/>
</dbReference>
<dbReference type="PANTHER" id="PTHR45623:SF11">
    <property type="entry name" value="KISMET, ISOFORM C"/>
    <property type="match status" value="1"/>
</dbReference>
<dbReference type="GO" id="GO:0000785">
    <property type="term" value="C:chromatin"/>
    <property type="evidence" value="ECO:0007669"/>
    <property type="project" value="TreeGrafter"/>
</dbReference>
<evidence type="ECO:0000256" key="1">
    <source>
        <dbReference type="ARBA" id="ARBA00004123"/>
    </source>
</evidence>
<sequence>MLEGLRELHMEHRVLLTGTPLQNSVDELFSLLNFLEPSQFPSLQLFLQQFGDLKTEEQVEELQSVLKPMMLRRLKEDVEKSLAPKEETIIEFFFLSYLYCDSCD</sequence>
<protein>
    <recommendedName>
        <fullName evidence="3">SNF2 N-terminal domain-containing protein</fullName>
    </recommendedName>
</protein>
<dbReference type="GO" id="GO:0005634">
    <property type="term" value="C:nucleus"/>
    <property type="evidence" value="ECO:0007669"/>
    <property type="project" value="UniProtKB-SubCell"/>
</dbReference>
<dbReference type="GO" id="GO:0010468">
    <property type="term" value="P:regulation of gene expression"/>
    <property type="evidence" value="ECO:0007669"/>
    <property type="project" value="TreeGrafter"/>
</dbReference>
<dbReference type="OrthoDB" id="5857104at2759"/>
<dbReference type="GO" id="GO:0042393">
    <property type="term" value="F:histone binding"/>
    <property type="evidence" value="ECO:0007669"/>
    <property type="project" value="TreeGrafter"/>
</dbReference>
<dbReference type="Pfam" id="PF00176">
    <property type="entry name" value="SNF2-rel_dom"/>
    <property type="match status" value="1"/>
</dbReference>
<dbReference type="InterPro" id="IPR038718">
    <property type="entry name" value="SNF2-like_sf"/>
</dbReference>
<dbReference type="GO" id="GO:0140658">
    <property type="term" value="F:ATP-dependent chromatin remodeler activity"/>
    <property type="evidence" value="ECO:0007669"/>
    <property type="project" value="TreeGrafter"/>
</dbReference>
<dbReference type="GO" id="GO:0003682">
    <property type="term" value="F:chromatin binding"/>
    <property type="evidence" value="ECO:0007669"/>
    <property type="project" value="TreeGrafter"/>
</dbReference>
<dbReference type="InterPro" id="IPR000330">
    <property type="entry name" value="SNF2_N"/>
</dbReference>
<proteinExistence type="predicted"/>
<dbReference type="AlphaFoldDB" id="A0A1X7SUL5"/>
<dbReference type="SUPFAM" id="SSF52540">
    <property type="entry name" value="P-loop containing nucleoside triphosphate hydrolases"/>
    <property type="match status" value="1"/>
</dbReference>
<dbReference type="EnsemblMetazoa" id="Aqu2.1.05844_001">
    <property type="protein sequence ID" value="Aqu2.1.05844_001"/>
    <property type="gene ID" value="Aqu2.1.05844"/>
</dbReference>
<evidence type="ECO:0000256" key="2">
    <source>
        <dbReference type="ARBA" id="ARBA00023242"/>
    </source>
</evidence>
<dbReference type="GO" id="GO:0016887">
    <property type="term" value="F:ATP hydrolysis activity"/>
    <property type="evidence" value="ECO:0007669"/>
    <property type="project" value="TreeGrafter"/>
</dbReference>
<organism evidence="4">
    <name type="scientific">Amphimedon queenslandica</name>
    <name type="common">Sponge</name>
    <dbReference type="NCBI Taxonomy" id="400682"/>
    <lineage>
        <taxon>Eukaryota</taxon>
        <taxon>Metazoa</taxon>
        <taxon>Porifera</taxon>
        <taxon>Demospongiae</taxon>
        <taxon>Heteroscleromorpha</taxon>
        <taxon>Haplosclerida</taxon>
        <taxon>Niphatidae</taxon>
        <taxon>Amphimedon</taxon>
    </lineage>
</organism>
<keyword evidence="2" id="KW-0539">Nucleus</keyword>
<name>A0A1X7SUL5_AMPQE</name>
<dbReference type="PANTHER" id="PTHR45623">
    <property type="entry name" value="CHROMODOMAIN-HELICASE-DNA-BINDING PROTEIN 3-RELATED-RELATED"/>
    <property type="match status" value="1"/>
</dbReference>
<dbReference type="Gene3D" id="3.40.50.10810">
    <property type="entry name" value="Tandem AAA-ATPase domain"/>
    <property type="match status" value="1"/>
</dbReference>
<feature type="domain" description="SNF2 N-terminal" evidence="3">
    <location>
        <begin position="5"/>
        <end position="91"/>
    </location>
</feature>
<comment type="subcellular location">
    <subcellularLocation>
        <location evidence="1">Nucleus</location>
    </subcellularLocation>
</comment>
<evidence type="ECO:0000313" key="4">
    <source>
        <dbReference type="EnsemblMetazoa" id="Aqu2.1.05844_001"/>
    </source>
</evidence>
<dbReference type="InterPro" id="IPR027417">
    <property type="entry name" value="P-loop_NTPase"/>
</dbReference>
<accession>A0A1X7SUL5</accession>
<dbReference type="STRING" id="400682.A0A1X7SUL5"/>